<name>L8WHI6_THACA</name>
<organism evidence="1 2">
    <name type="scientific">Thanatephorus cucumeris (strain AG1-IA)</name>
    <name type="common">Rice sheath blight fungus</name>
    <name type="synonym">Rhizoctonia solani</name>
    <dbReference type="NCBI Taxonomy" id="983506"/>
    <lineage>
        <taxon>Eukaryota</taxon>
        <taxon>Fungi</taxon>
        <taxon>Dikarya</taxon>
        <taxon>Basidiomycota</taxon>
        <taxon>Agaricomycotina</taxon>
        <taxon>Agaricomycetes</taxon>
        <taxon>Cantharellales</taxon>
        <taxon>Ceratobasidiaceae</taxon>
        <taxon>Rhizoctonia</taxon>
        <taxon>Rhizoctonia solani AG-1</taxon>
    </lineage>
</organism>
<sequence>MPRLSTHRTITTSGEGGWGRVTKTAKNVAASPVADSHDVTILSGVQNEGWFVFGYGRELAFMVNYRRLIVKWVSIRGVIARTGTHMLSTELHNGPERIHIVDFELRVTWKRGDSISDWPGRQVQ</sequence>
<accession>L8WHI6</accession>
<evidence type="ECO:0000313" key="2">
    <source>
        <dbReference type="Proteomes" id="UP000011668"/>
    </source>
</evidence>
<reference evidence="1 2" key="1">
    <citation type="journal article" date="2013" name="Nat. Commun.">
        <title>The evolution and pathogenic mechanisms of the rice sheath blight pathogen.</title>
        <authorList>
            <person name="Zheng A."/>
            <person name="Lin R."/>
            <person name="Xu L."/>
            <person name="Qin P."/>
            <person name="Tang C."/>
            <person name="Ai P."/>
            <person name="Zhang D."/>
            <person name="Liu Y."/>
            <person name="Sun Z."/>
            <person name="Feng H."/>
            <person name="Wang Y."/>
            <person name="Chen Y."/>
            <person name="Liang X."/>
            <person name="Fu R."/>
            <person name="Li Q."/>
            <person name="Zhang J."/>
            <person name="Yu X."/>
            <person name="Xie Z."/>
            <person name="Ding L."/>
            <person name="Guan P."/>
            <person name="Tang J."/>
            <person name="Liang Y."/>
            <person name="Wang S."/>
            <person name="Deng Q."/>
            <person name="Li S."/>
            <person name="Zhu J."/>
            <person name="Wang L."/>
            <person name="Liu H."/>
            <person name="Li P."/>
        </authorList>
    </citation>
    <scope>NUCLEOTIDE SEQUENCE [LARGE SCALE GENOMIC DNA]</scope>
    <source>
        <strain evidence="2">AG-1 IA</strain>
    </source>
</reference>
<dbReference type="Proteomes" id="UP000011668">
    <property type="component" value="Unassembled WGS sequence"/>
</dbReference>
<keyword evidence="2" id="KW-1185">Reference proteome</keyword>
<comment type="caution">
    <text evidence="1">The sequence shown here is derived from an EMBL/GenBank/DDBJ whole genome shotgun (WGS) entry which is preliminary data.</text>
</comment>
<protein>
    <submittedName>
        <fullName evidence="1">Uncharacterized protein</fullName>
    </submittedName>
</protein>
<dbReference type="AlphaFoldDB" id="L8WHI6"/>
<gene>
    <name evidence="1" type="ORF">AG1IA_08574</name>
</gene>
<proteinExistence type="predicted"/>
<dbReference type="HOGENOM" id="CLU_2005461_0_0_1"/>
<dbReference type="EMBL" id="AFRT01002672">
    <property type="protein sequence ID" value="ELU37395.1"/>
    <property type="molecule type" value="Genomic_DNA"/>
</dbReference>
<evidence type="ECO:0000313" key="1">
    <source>
        <dbReference type="EMBL" id="ELU37395.1"/>
    </source>
</evidence>